<feature type="modified residue" description="4-aspartylphosphate" evidence="16">
    <location>
        <position position="657"/>
    </location>
</feature>
<dbReference type="PANTHER" id="PTHR45339">
    <property type="entry name" value="HYBRID SIGNAL TRANSDUCTION HISTIDINE KINASE J"/>
    <property type="match status" value="1"/>
</dbReference>
<dbReference type="NCBIfam" id="TIGR00229">
    <property type="entry name" value="sensory_box"/>
    <property type="match status" value="1"/>
</dbReference>
<dbReference type="PANTHER" id="PTHR45339:SF5">
    <property type="entry name" value="HISTIDINE KINASE"/>
    <property type="match status" value="1"/>
</dbReference>
<dbReference type="InterPro" id="IPR036890">
    <property type="entry name" value="HATPase_C_sf"/>
</dbReference>
<evidence type="ECO:0000259" key="20">
    <source>
        <dbReference type="PROSITE" id="PS50112"/>
    </source>
</evidence>
<evidence type="ECO:0000259" key="21">
    <source>
        <dbReference type="PROSITE" id="PS50894"/>
    </source>
</evidence>
<dbReference type="PROSITE" id="PS50110">
    <property type="entry name" value="RESPONSE_REGULATORY"/>
    <property type="match status" value="2"/>
</dbReference>
<dbReference type="RefSeq" id="WP_135247647.1">
    <property type="nucleotide sequence ID" value="NZ_SMLK01000001.1"/>
</dbReference>
<keyword evidence="9" id="KW-0902">Two-component regulatory system</keyword>
<feature type="region of interest" description="Disordered" evidence="17">
    <location>
        <begin position="727"/>
        <end position="747"/>
    </location>
</feature>
<dbReference type="SUPFAM" id="SSF47384">
    <property type="entry name" value="Homodimeric domain of signal transducing histidine kinase"/>
    <property type="match status" value="1"/>
</dbReference>
<evidence type="ECO:0000259" key="19">
    <source>
        <dbReference type="PROSITE" id="PS50110"/>
    </source>
</evidence>
<evidence type="ECO:0000256" key="3">
    <source>
        <dbReference type="ARBA" id="ARBA00022553"/>
    </source>
</evidence>
<dbReference type="InterPro" id="IPR008207">
    <property type="entry name" value="Sig_transdc_His_kin_Hpt_dom"/>
</dbReference>
<dbReference type="Gene3D" id="3.30.565.10">
    <property type="entry name" value="Histidine kinase-like ATPase, C-terminal domain"/>
    <property type="match status" value="1"/>
</dbReference>
<evidence type="ECO:0000256" key="1">
    <source>
        <dbReference type="ARBA" id="ARBA00000085"/>
    </source>
</evidence>
<dbReference type="InterPro" id="IPR013656">
    <property type="entry name" value="PAS_4"/>
</dbReference>
<evidence type="ECO:0000259" key="18">
    <source>
        <dbReference type="PROSITE" id="PS50109"/>
    </source>
</evidence>
<dbReference type="SUPFAM" id="SSF52172">
    <property type="entry name" value="CheY-like"/>
    <property type="match status" value="2"/>
</dbReference>
<dbReference type="OrthoDB" id="9176737at2"/>
<gene>
    <name evidence="22" type="ORF">EZ216_00660</name>
</gene>
<protein>
    <recommendedName>
        <fullName evidence="13">Sensory/regulatory protein RpfC</fullName>
        <ecNumber evidence="2">2.7.13.3</ecNumber>
    </recommendedName>
    <alternativeName>
        <fullName evidence="14">Virulence sensor protein BvgS</fullName>
    </alternativeName>
</protein>
<evidence type="ECO:0000256" key="14">
    <source>
        <dbReference type="ARBA" id="ARBA00070152"/>
    </source>
</evidence>
<evidence type="ECO:0000256" key="4">
    <source>
        <dbReference type="ARBA" id="ARBA00022679"/>
    </source>
</evidence>
<dbReference type="PROSITE" id="PS50109">
    <property type="entry name" value="HIS_KIN"/>
    <property type="match status" value="1"/>
</dbReference>
<dbReference type="Pfam" id="PF08448">
    <property type="entry name" value="PAS_4"/>
    <property type="match status" value="1"/>
</dbReference>
<dbReference type="FunFam" id="1.10.287.130:FF:000002">
    <property type="entry name" value="Two-component osmosensing histidine kinase"/>
    <property type="match status" value="1"/>
</dbReference>
<dbReference type="PROSITE" id="PS50112">
    <property type="entry name" value="PAS"/>
    <property type="match status" value="1"/>
</dbReference>
<reference evidence="22 23" key="1">
    <citation type="submission" date="2019-03" db="EMBL/GenBank/DDBJ databases">
        <title>Ramlibacter sp. 18x22-1, whole genome shotgun sequence.</title>
        <authorList>
            <person name="Zhang X."/>
            <person name="Feng G."/>
            <person name="Zhu H."/>
        </authorList>
    </citation>
    <scope>NUCLEOTIDE SEQUENCE [LARGE SCALE GENOMIC DNA]</scope>
    <source>
        <strain evidence="22 23">18x22-1</strain>
    </source>
</reference>
<evidence type="ECO:0000256" key="2">
    <source>
        <dbReference type="ARBA" id="ARBA00012438"/>
    </source>
</evidence>
<dbReference type="InterPro" id="IPR001789">
    <property type="entry name" value="Sig_transdc_resp-reg_receiver"/>
</dbReference>
<evidence type="ECO:0000256" key="17">
    <source>
        <dbReference type="SAM" id="MobiDB-lite"/>
    </source>
</evidence>
<evidence type="ECO:0000256" key="12">
    <source>
        <dbReference type="ARBA" id="ARBA00064003"/>
    </source>
</evidence>
<dbReference type="Gene3D" id="1.20.120.160">
    <property type="entry name" value="HPT domain"/>
    <property type="match status" value="1"/>
</dbReference>
<evidence type="ECO:0000256" key="13">
    <source>
        <dbReference type="ARBA" id="ARBA00068150"/>
    </source>
</evidence>
<dbReference type="InterPro" id="IPR000014">
    <property type="entry name" value="PAS"/>
</dbReference>
<dbReference type="Pfam" id="PF00072">
    <property type="entry name" value="Response_reg"/>
    <property type="match status" value="2"/>
</dbReference>
<keyword evidence="4" id="KW-0808">Transferase</keyword>
<keyword evidence="5" id="KW-0732">Signal</keyword>
<dbReference type="Gene3D" id="3.40.50.2300">
    <property type="match status" value="2"/>
</dbReference>
<evidence type="ECO:0000313" key="23">
    <source>
        <dbReference type="Proteomes" id="UP000297839"/>
    </source>
</evidence>
<dbReference type="SMART" id="SM00448">
    <property type="entry name" value="REC"/>
    <property type="match status" value="2"/>
</dbReference>
<feature type="domain" description="PAS" evidence="20">
    <location>
        <begin position="198"/>
        <end position="269"/>
    </location>
</feature>
<dbReference type="InterPro" id="IPR011006">
    <property type="entry name" value="CheY-like_superfamily"/>
</dbReference>
<feature type="modified residue" description="Phosphohistidine" evidence="15">
    <location>
        <position position="798"/>
    </location>
</feature>
<dbReference type="FunFam" id="3.30.565.10:FF:000010">
    <property type="entry name" value="Sensor histidine kinase RcsC"/>
    <property type="match status" value="1"/>
</dbReference>
<sequence>MEQPASPSPAGRRHILVVEDSRTQAERLRHILEQQGHDVGVAADGCEALELVARRRPDLVISDVNMPRMDGYELSRRLKAQPALAGIPLILLTTMSDAQDVIRGLECGADNFLPKPYDERYIVSRVHDVLASRGMPGSDDGHGGVGIFFNGQHHSITAGRPQILNLLLSTYEAAMERNRELTESKESLERRSTEIGLANRFLDEVIENIPHIMYVKDAADLRLVRVNRALENLVGLPRERIVGGRTEGYLSPEQAAADAESDRRAMAKGSAGEAVDEPVQIPVRGRRVLRTRKIPILDEFDQPRFLLGIAEDVTEKIERENEILRLNEALRQRTAEADAANRAKSAFLATMSHEIRTPMNGMLGMLELLGLTALDPQQRATLEIVRESSASLLQIVNDVLDFSKIEAGQLEIHAEPTSPRDMLRTVQRLFGTAAAGKGLQLHHGVGPGIAPLLWADGLRLRQILGNFVSNSIKFTQAGSVEILAVLECESGGVQHLRFEVRDTGAGISPENQRRLFQPFSQGDAQLARRAGGTGLGLSICRRLAEMMGASVGMESELGRGTTMSLRVPLQVVEGAHAAAQEPQEEAPPAPVWRRRASDVDAARAEGTLVLVVDDHPTNRMLLQRQVNTIGYAAETVENGQEALAAWASGRFGIVITDCEMPEMDGYELARRIRELEGAGTGRRTPIIACTAHALAGEADKCRAAGMDDRLVKPIGLQSLRKALDRLLAPPASGGGGTQSPDAGGAPMDLRQVHDTWGDDPRILRDVMAVFRRTNDADAGMLRDGFQRGDMGLVAQAAHRMLGASRMVGAHELGSVCARISDAARKGNRRTVGRAMDEFAHCCERLNAWIERLGADPD</sequence>
<dbReference type="GO" id="GO:0000155">
    <property type="term" value="F:phosphorelay sensor kinase activity"/>
    <property type="evidence" value="ECO:0007669"/>
    <property type="project" value="InterPro"/>
</dbReference>
<dbReference type="InterPro" id="IPR035965">
    <property type="entry name" value="PAS-like_dom_sf"/>
</dbReference>
<accession>A0A4Z0CBG8</accession>
<keyword evidence="3 16" id="KW-0597">Phosphoprotein</keyword>
<evidence type="ECO:0000256" key="6">
    <source>
        <dbReference type="ARBA" id="ARBA00022741"/>
    </source>
</evidence>
<proteinExistence type="predicted"/>
<keyword evidence="7" id="KW-0418">Kinase</keyword>
<comment type="catalytic activity">
    <reaction evidence="1">
        <text>ATP + protein L-histidine = ADP + protein N-phospho-L-histidine.</text>
        <dbReference type="EC" id="2.7.13.3"/>
    </reaction>
</comment>
<dbReference type="PRINTS" id="PR00344">
    <property type="entry name" value="BCTRLSENSOR"/>
</dbReference>
<dbReference type="PROSITE" id="PS50894">
    <property type="entry name" value="HPT"/>
    <property type="match status" value="1"/>
</dbReference>
<dbReference type="CDD" id="cd17546">
    <property type="entry name" value="REC_hyHK_CKI1_RcsC-like"/>
    <property type="match status" value="1"/>
</dbReference>
<dbReference type="SMART" id="SM00387">
    <property type="entry name" value="HATPase_c"/>
    <property type="match status" value="1"/>
</dbReference>
<name>A0A4Z0CBG8_9BURK</name>
<evidence type="ECO:0000256" key="11">
    <source>
        <dbReference type="ARBA" id="ARBA00058004"/>
    </source>
</evidence>
<dbReference type="InterPro" id="IPR003661">
    <property type="entry name" value="HisK_dim/P_dom"/>
</dbReference>
<dbReference type="Gene3D" id="3.30.450.20">
    <property type="entry name" value="PAS domain"/>
    <property type="match status" value="1"/>
</dbReference>
<comment type="function">
    <text evidence="11">Member of the two-component regulatory system BvgS/BvgA. Phosphorylates BvgA via a four-step phosphorelay in response to environmental signals.</text>
</comment>
<dbReference type="GO" id="GO:0005886">
    <property type="term" value="C:plasma membrane"/>
    <property type="evidence" value="ECO:0007669"/>
    <property type="project" value="UniProtKB-SubCell"/>
</dbReference>
<keyword evidence="8" id="KW-0067">ATP-binding</keyword>
<dbReference type="SMART" id="SM00388">
    <property type="entry name" value="HisKA"/>
    <property type="match status" value="1"/>
</dbReference>
<keyword evidence="10" id="KW-0843">Virulence</keyword>
<keyword evidence="6" id="KW-0547">Nucleotide-binding</keyword>
<feature type="domain" description="Response regulatory" evidence="19">
    <location>
        <begin position="608"/>
        <end position="727"/>
    </location>
</feature>
<dbReference type="SUPFAM" id="SSF55874">
    <property type="entry name" value="ATPase domain of HSP90 chaperone/DNA topoisomerase II/histidine kinase"/>
    <property type="match status" value="1"/>
</dbReference>
<evidence type="ECO:0000256" key="8">
    <source>
        <dbReference type="ARBA" id="ARBA00022840"/>
    </source>
</evidence>
<keyword evidence="23" id="KW-1185">Reference proteome</keyword>
<evidence type="ECO:0000256" key="10">
    <source>
        <dbReference type="ARBA" id="ARBA00023026"/>
    </source>
</evidence>
<dbReference type="EC" id="2.7.13.3" evidence="2"/>
<dbReference type="InterPro" id="IPR036097">
    <property type="entry name" value="HisK_dim/P_sf"/>
</dbReference>
<dbReference type="CDD" id="cd00082">
    <property type="entry name" value="HisKA"/>
    <property type="match status" value="1"/>
</dbReference>
<comment type="caution">
    <text evidence="22">The sequence shown here is derived from an EMBL/GenBank/DDBJ whole genome shotgun (WGS) entry which is preliminary data.</text>
</comment>
<dbReference type="CDD" id="cd00088">
    <property type="entry name" value="HPT"/>
    <property type="match status" value="1"/>
</dbReference>
<feature type="domain" description="Histidine kinase" evidence="18">
    <location>
        <begin position="350"/>
        <end position="571"/>
    </location>
</feature>
<dbReference type="EMBL" id="SMLK01000001">
    <property type="protein sequence ID" value="TFZ07710.1"/>
    <property type="molecule type" value="Genomic_DNA"/>
</dbReference>
<dbReference type="AlphaFoldDB" id="A0A4Z0CBG8"/>
<evidence type="ECO:0000256" key="5">
    <source>
        <dbReference type="ARBA" id="ARBA00022729"/>
    </source>
</evidence>
<feature type="modified residue" description="4-aspartylphosphate" evidence="16">
    <location>
        <position position="63"/>
    </location>
</feature>
<dbReference type="Pfam" id="PF01627">
    <property type="entry name" value="Hpt"/>
    <property type="match status" value="1"/>
</dbReference>
<dbReference type="SUPFAM" id="SSF55785">
    <property type="entry name" value="PYP-like sensor domain (PAS domain)"/>
    <property type="match status" value="1"/>
</dbReference>
<dbReference type="SMART" id="SM00091">
    <property type="entry name" value="PAS"/>
    <property type="match status" value="1"/>
</dbReference>
<evidence type="ECO:0000256" key="7">
    <source>
        <dbReference type="ARBA" id="ARBA00022777"/>
    </source>
</evidence>
<dbReference type="Gene3D" id="1.10.287.130">
    <property type="match status" value="1"/>
</dbReference>
<dbReference type="Pfam" id="PF02518">
    <property type="entry name" value="HATPase_c"/>
    <property type="match status" value="1"/>
</dbReference>
<evidence type="ECO:0000256" key="16">
    <source>
        <dbReference type="PROSITE-ProRule" id="PRU00169"/>
    </source>
</evidence>
<dbReference type="CDD" id="cd16922">
    <property type="entry name" value="HATPase_EvgS-ArcB-TorS-like"/>
    <property type="match status" value="1"/>
</dbReference>
<dbReference type="Proteomes" id="UP000297839">
    <property type="component" value="Unassembled WGS sequence"/>
</dbReference>
<dbReference type="GO" id="GO:0005524">
    <property type="term" value="F:ATP binding"/>
    <property type="evidence" value="ECO:0007669"/>
    <property type="project" value="UniProtKB-KW"/>
</dbReference>
<dbReference type="InterPro" id="IPR003594">
    <property type="entry name" value="HATPase_dom"/>
</dbReference>
<dbReference type="InterPro" id="IPR005467">
    <property type="entry name" value="His_kinase_dom"/>
</dbReference>
<organism evidence="22 23">
    <name type="scientific">Ramlibacter humi</name>
    <dbReference type="NCBI Taxonomy" id="2530451"/>
    <lineage>
        <taxon>Bacteria</taxon>
        <taxon>Pseudomonadati</taxon>
        <taxon>Pseudomonadota</taxon>
        <taxon>Betaproteobacteria</taxon>
        <taxon>Burkholderiales</taxon>
        <taxon>Comamonadaceae</taxon>
        <taxon>Ramlibacter</taxon>
    </lineage>
</organism>
<dbReference type="Pfam" id="PF00512">
    <property type="entry name" value="HisKA"/>
    <property type="match status" value="1"/>
</dbReference>
<feature type="domain" description="Response regulatory" evidence="19">
    <location>
        <begin position="14"/>
        <end position="130"/>
    </location>
</feature>
<evidence type="ECO:0000256" key="15">
    <source>
        <dbReference type="PROSITE-ProRule" id="PRU00110"/>
    </source>
</evidence>
<evidence type="ECO:0000256" key="9">
    <source>
        <dbReference type="ARBA" id="ARBA00023012"/>
    </source>
</evidence>
<dbReference type="InterPro" id="IPR036641">
    <property type="entry name" value="HPT_dom_sf"/>
</dbReference>
<feature type="domain" description="HPt" evidence="21">
    <location>
        <begin position="759"/>
        <end position="848"/>
    </location>
</feature>
<dbReference type="SUPFAM" id="SSF47226">
    <property type="entry name" value="Histidine-containing phosphotransfer domain, HPT domain"/>
    <property type="match status" value="1"/>
</dbReference>
<comment type="subunit">
    <text evidence="12">At low DSF concentrations, interacts with RpfF.</text>
</comment>
<dbReference type="InterPro" id="IPR004358">
    <property type="entry name" value="Sig_transdc_His_kin-like_C"/>
</dbReference>
<evidence type="ECO:0000313" key="22">
    <source>
        <dbReference type="EMBL" id="TFZ07710.1"/>
    </source>
</evidence>